<dbReference type="OrthoDB" id="408152at2759"/>
<organism evidence="1 2">
    <name type="scientific">Syncephalastrum racemosum</name>
    <name type="common">Filamentous fungus</name>
    <dbReference type="NCBI Taxonomy" id="13706"/>
    <lineage>
        <taxon>Eukaryota</taxon>
        <taxon>Fungi</taxon>
        <taxon>Fungi incertae sedis</taxon>
        <taxon>Mucoromycota</taxon>
        <taxon>Mucoromycotina</taxon>
        <taxon>Mucoromycetes</taxon>
        <taxon>Mucorales</taxon>
        <taxon>Syncephalastraceae</taxon>
        <taxon>Syncephalastrum</taxon>
    </lineage>
</organism>
<dbReference type="Pfam" id="PF17784">
    <property type="entry name" value="Sulfotransfer_4"/>
    <property type="match status" value="1"/>
</dbReference>
<dbReference type="Gene3D" id="3.40.50.300">
    <property type="entry name" value="P-loop containing nucleotide triphosphate hydrolases"/>
    <property type="match status" value="1"/>
</dbReference>
<dbReference type="PANTHER" id="PTHR36978">
    <property type="entry name" value="P-LOOP CONTAINING NUCLEOTIDE TRIPHOSPHATE HYDROLASE"/>
    <property type="match status" value="1"/>
</dbReference>
<dbReference type="InterPro" id="IPR040632">
    <property type="entry name" value="Sulfotransfer_4"/>
</dbReference>
<proteinExistence type="predicted"/>
<sequence length="239" mass="27246">MAPLQVIGAGFGRTGTDSLRTALNMLGYRCHHMKEMMVPGRYPLEFRDAYLHPEKETDWDMIYDDFDAAVDWPSTSFLKQLMDKYPEAKIILTERDAESWYKSIYNTIYQFPKNNLVTDDAPQEMKDMMKMCKTIVLDGAFGDKPGLMEDKEKIMAMILEHNAWCKANIPAERLLVLQTAEMSWETLCPFLGKDIPNVPFPRANSSGDMNSLGATIAKNGWNEESVKLINSQAAFPRNK</sequence>
<protein>
    <submittedName>
        <fullName evidence="1">P-loop containing nucleoside triphosphate hydrolase protein</fullName>
    </submittedName>
</protein>
<evidence type="ECO:0000313" key="2">
    <source>
        <dbReference type="Proteomes" id="UP000242180"/>
    </source>
</evidence>
<name>A0A1X2HAH0_SYNRA</name>
<dbReference type="EMBL" id="MCGN01000006">
    <property type="protein sequence ID" value="ORY95639.1"/>
    <property type="molecule type" value="Genomic_DNA"/>
</dbReference>
<dbReference type="GO" id="GO:0016787">
    <property type="term" value="F:hydrolase activity"/>
    <property type="evidence" value="ECO:0007669"/>
    <property type="project" value="UniProtKB-KW"/>
</dbReference>
<evidence type="ECO:0000313" key="1">
    <source>
        <dbReference type="EMBL" id="ORY95639.1"/>
    </source>
</evidence>
<dbReference type="InterPro" id="IPR027417">
    <property type="entry name" value="P-loop_NTPase"/>
</dbReference>
<keyword evidence="2" id="KW-1185">Reference proteome</keyword>
<reference evidence="1 2" key="1">
    <citation type="submission" date="2016-07" db="EMBL/GenBank/DDBJ databases">
        <title>Pervasive Adenine N6-methylation of Active Genes in Fungi.</title>
        <authorList>
            <consortium name="DOE Joint Genome Institute"/>
            <person name="Mondo S.J."/>
            <person name="Dannebaum R.O."/>
            <person name="Kuo R.C."/>
            <person name="Labutti K."/>
            <person name="Haridas S."/>
            <person name="Kuo A."/>
            <person name="Salamov A."/>
            <person name="Ahrendt S.R."/>
            <person name="Lipzen A."/>
            <person name="Sullivan W."/>
            <person name="Andreopoulos W.B."/>
            <person name="Clum A."/>
            <person name="Lindquist E."/>
            <person name="Daum C."/>
            <person name="Ramamoorthy G.K."/>
            <person name="Gryganskyi A."/>
            <person name="Culley D."/>
            <person name="Magnuson J.K."/>
            <person name="James T.Y."/>
            <person name="O'Malley M.A."/>
            <person name="Stajich J.E."/>
            <person name="Spatafora J.W."/>
            <person name="Visel A."/>
            <person name="Grigoriev I.V."/>
        </authorList>
    </citation>
    <scope>NUCLEOTIDE SEQUENCE [LARGE SCALE GENOMIC DNA]</scope>
    <source>
        <strain evidence="1 2">NRRL 2496</strain>
    </source>
</reference>
<dbReference type="AlphaFoldDB" id="A0A1X2HAH0"/>
<dbReference type="InParanoid" id="A0A1X2HAH0"/>
<dbReference type="SUPFAM" id="SSF52540">
    <property type="entry name" value="P-loop containing nucleoside triphosphate hydrolases"/>
    <property type="match status" value="1"/>
</dbReference>
<dbReference type="OMA" id="IMAMILE"/>
<dbReference type="PANTHER" id="PTHR36978:SF4">
    <property type="entry name" value="P-LOOP CONTAINING NUCLEOSIDE TRIPHOSPHATE HYDROLASE PROTEIN"/>
    <property type="match status" value="1"/>
</dbReference>
<gene>
    <name evidence="1" type="ORF">BCR43DRAFT_459490</name>
</gene>
<dbReference type="Proteomes" id="UP000242180">
    <property type="component" value="Unassembled WGS sequence"/>
</dbReference>
<keyword evidence="1" id="KW-0378">Hydrolase</keyword>
<comment type="caution">
    <text evidence="1">The sequence shown here is derived from an EMBL/GenBank/DDBJ whole genome shotgun (WGS) entry which is preliminary data.</text>
</comment>
<accession>A0A1X2HAH0</accession>
<dbReference type="STRING" id="13706.A0A1X2HAH0"/>